<evidence type="ECO:0000313" key="3">
    <source>
        <dbReference type="Proteomes" id="UP000822688"/>
    </source>
</evidence>
<dbReference type="Proteomes" id="UP000822688">
    <property type="component" value="Chromosome 4"/>
</dbReference>
<sequence>MLFCYHVIFLLILEQENLLWTHVSAKLFYQVLLASLEINLFEQLEPSNIGIGNGSLPIFQ</sequence>
<gene>
    <name evidence="2" type="ORF">KC19_4G203900</name>
</gene>
<reference evidence="2" key="1">
    <citation type="submission" date="2020-06" db="EMBL/GenBank/DDBJ databases">
        <title>WGS assembly of Ceratodon purpureus strain R40.</title>
        <authorList>
            <person name="Carey S.B."/>
            <person name="Jenkins J."/>
            <person name="Shu S."/>
            <person name="Lovell J.T."/>
            <person name="Sreedasyam A."/>
            <person name="Maumus F."/>
            <person name="Tiley G.P."/>
            <person name="Fernandez-Pozo N."/>
            <person name="Barry K."/>
            <person name="Chen C."/>
            <person name="Wang M."/>
            <person name="Lipzen A."/>
            <person name="Daum C."/>
            <person name="Saski C.A."/>
            <person name="Payton A.C."/>
            <person name="Mcbreen J.C."/>
            <person name="Conrad R.E."/>
            <person name="Kollar L.M."/>
            <person name="Olsson S."/>
            <person name="Huttunen S."/>
            <person name="Landis J.B."/>
            <person name="Wickett N.J."/>
            <person name="Johnson M.G."/>
            <person name="Rensing S.A."/>
            <person name="Grimwood J."/>
            <person name="Schmutz J."/>
            <person name="Mcdaniel S.F."/>
        </authorList>
    </citation>
    <scope>NUCLEOTIDE SEQUENCE</scope>
    <source>
        <strain evidence="2">R40</strain>
    </source>
</reference>
<keyword evidence="3" id="KW-1185">Reference proteome</keyword>
<organism evidence="2 3">
    <name type="scientific">Ceratodon purpureus</name>
    <name type="common">Fire moss</name>
    <name type="synonym">Dicranum purpureum</name>
    <dbReference type="NCBI Taxonomy" id="3225"/>
    <lineage>
        <taxon>Eukaryota</taxon>
        <taxon>Viridiplantae</taxon>
        <taxon>Streptophyta</taxon>
        <taxon>Embryophyta</taxon>
        <taxon>Bryophyta</taxon>
        <taxon>Bryophytina</taxon>
        <taxon>Bryopsida</taxon>
        <taxon>Dicranidae</taxon>
        <taxon>Pseudoditrichales</taxon>
        <taxon>Ditrichaceae</taxon>
        <taxon>Ceratodon</taxon>
    </lineage>
</organism>
<dbReference type="EMBL" id="CM026424">
    <property type="protein sequence ID" value="KAG0580839.1"/>
    <property type="molecule type" value="Genomic_DNA"/>
</dbReference>
<dbReference type="AlphaFoldDB" id="A0A8T0ID57"/>
<feature type="signal peptide" evidence="1">
    <location>
        <begin position="1"/>
        <end position="25"/>
    </location>
</feature>
<evidence type="ECO:0000313" key="2">
    <source>
        <dbReference type="EMBL" id="KAG0580839.1"/>
    </source>
</evidence>
<evidence type="ECO:0000256" key="1">
    <source>
        <dbReference type="SAM" id="SignalP"/>
    </source>
</evidence>
<name>A0A8T0ID57_CERPU</name>
<keyword evidence="1" id="KW-0732">Signal</keyword>
<comment type="caution">
    <text evidence="2">The sequence shown here is derived from an EMBL/GenBank/DDBJ whole genome shotgun (WGS) entry which is preliminary data.</text>
</comment>
<accession>A0A8T0ID57</accession>
<feature type="chain" id="PRO_5035747312" evidence="1">
    <location>
        <begin position="26"/>
        <end position="60"/>
    </location>
</feature>
<protein>
    <submittedName>
        <fullName evidence="2">Uncharacterized protein</fullName>
    </submittedName>
</protein>
<proteinExistence type="predicted"/>